<name>A0A6B3C633_9ACTN</name>
<feature type="region of interest" description="Disordered" evidence="1">
    <location>
        <begin position="224"/>
        <end position="271"/>
    </location>
</feature>
<gene>
    <name evidence="2" type="ORF">G3I71_38850</name>
</gene>
<dbReference type="RefSeq" id="WP_164322532.1">
    <property type="nucleotide sequence ID" value="NZ_JAAGLU010000045.1"/>
</dbReference>
<protein>
    <recommendedName>
        <fullName evidence="3">DUF4388 domain-containing protein</fullName>
    </recommendedName>
</protein>
<organism evidence="2">
    <name type="scientific">Streptomyces sp. SID12501</name>
    <dbReference type="NCBI Taxonomy" id="2706042"/>
    <lineage>
        <taxon>Bacteria</taxon>
        <taxon>Bacillati</taxon>
        <taxon>Actinomycetota</taxon>
        <taxon>Actinomycetes</taxon>
        <taxon>Kitasatosporales</taxon>
        <taxon>Streptomycetaceae</taxon>
        <taxon>Streptomyces</taxon>
    </lineage>
</organism>
<evidence type="ECO:0000256" key="1">
    <source>
        <dbReference type="SAM" id="MobiDB-lite"/>
    </source>
</evidence>
<dbReference type="AlphaFoldDB" id="A0A6B3C633"/>
<evidence type="ECO:0000313" key="2">
    <source>
        <dbReference type="EMBL" id="NEC91630.1"/>
    </source>
</evidence>
<comment type="caution">
    <text evidence="2">The sequence shown here is derived from an EMBL/GenBank/DDBJ whole genome shotgun (WGS) entry which is preliminary data.</text>
</comment>
<evidence type="ECO:0008006" key="3">
    <source>
        <dbReference type="Google" id="ProtNLM"/>
    </source>
</evidence>
<dbReference type="EMBL" id="JAAGLU010000045">
    <property type="protein sequence ID" value="NEC91630.1"/>
    <property type="molecule type" value="Genomic_DNA"/>
</dbReference>
<accession>A0A6B3C633</accession>
<reference evidence="2" key="1">
    <citation type="submission" date="2020-01" db="EMBL/GenBank/DDBJ databases">
        <title>Insect and environment-associated Actinomycetes.</title>
        <authorList>
            <person name="Currrie C."/>
            <person name="Chevrette M."/>
            <person name="Carlson C."/>
            <person name="Stubbendieck R."/>
            <person name="Wendt-Pienkowski E."/>
        </authorList>
    </citation>
    <scope>NUCLEOTIDE SEQUENCE</scope>
    <source>
        <strain evidence="2">SID12501</strain>
    </source>
</reference>
<proteinExistence type="predicted"/>
<sequence length="271" mass="28440">MNASAARNLPALLLALREEGVSGTVRVAGAPGGTLHLRDGLVGAIETPGAPTATSVLLTSGRIGDEDWLAACAAQRDADLLGERLVADGLLGAAELEVVCTAAVFDGAFALSLGAPGSWELSDPEPTLLARPGVEPRQLTDETTRRIALLIRLWGPPGELARVRPVPGVGVVEGPLSRRHEDILNQVNGRRTARDIAFALGRGLYAVMLDLIRMRTLGFLRWENPTVPGGRPSTAPRVTPGRTPAVGPPPAPSRTEPLPRRMPRGGEKGGK</sequence>